<dbReference type="SUPFAM" id="SSF52540">
    <property type="entry name" value="P-loop containing nucleoside triphosphate hydrolases"/>
    <property type="match status" value="1"/>
</dbReference>
<dbReference type="GO" id="GO:0006508">
    <property type="term" value="P:proteolysis"/>
    <property type="evidence" value="ECO:0007669"/>
    <property type="project" value="UniProtKB-KW"/>
</dbReference>
<keyword evidence="17" id="KW-0946">Virion</keyword>
<feature type="region of interest" description="Disordered" evidence="22">
    <location>
        <begin position="610"/>
        <end position="632"/>
    </location>
</feature>
<dbReference type="Pfam" id="PF08762">
    <property type="entry name" value="CRPV_capsid"/>
    <property type="match status" value="1"/>
</dbReference>
<dbReference type="InterPro" id="IPR014872">
    <property type="entry name" value="Dicistrovirus_capsid-polyPr_C"/>
</dbReference>
<dbReference type="InterPro" id="IPR001205">
    <property type="entry name" value="RNA-dir_pol_C"/>
</dbReference>
<dbReference type="SUPFAM" id="SSF88633">
    <property type="entry name" value="Positive stranded ssRNA viruses"/>
    <property type="match status" value="3"/>
</dbReference>
<keyword evidence="6" id="KW-0191">Covalent protein-RNA linkage</keyword>
<dbReference type="GO" id="GO:0030430">
    <property type="term" value="C:host cell cytoplasm"/>
    <property type="evidence" value="ECO:0007669"/>
    <property type="project" value="UniProtKB-SubCell"/>
</dbReference>
<dbReference type="GO" id="GO:0006351">
    <property type="term" value="P:DNA-templated transcription"/>
    <property type="evidence" value="ECO:0007669"/>
    <property type="project" value="InterPro"/>
</dbReference>
<dbReference type="InterPro" id="IPR043128">
    <property type="entry name" value="Rev_trsase/Diguanyl_cyclase"/>
</dbReference>
<dbReference type="InterPro" id="IPR029053">
    <property type="entry name" value="Viral_coat"/>
</dbReference>
<keyword evidence="11" id="KW-0548">Nucleotidyltransferase</keyword>
<keyword evidence="21" id="KW-1035">Host cytoplasm</keyword>
<dbReference type="PRINTS" id="PR00918">
    <property type="entry name" value="CALICVIRUSNS"/>
</dbReference>
<dbReference type="GO" id="GO:0005524">
    <property type="term" value="F:ATP binding"/>
    <property type="evidence" value="ECO:0007669"/>
    <property type="project" value="UniProtKB-KW"/>
</dbReference>
<dbReference type="PROSITE" id="PS51874">
    <property type="entry name" value="PCV_3C_PRO"/>
    <property type="match status" value="1"/>
</dbReference>
<evidence type="ECO:0000256" key="18">
    <source>
        <dbReference type="ARBA" id="ARBA00022870"/>
    </source>
</evidence>
<dbReference type="InterPro" id="IPR033703">
    <property type="entry name" value="Rhv-like"/>
</dbReference>
<evidence type="ECO:0000256" key="7">
    <source>
        <dbReference type="ARBA" id="ARBA00022553"/>
    </source>
</evidence>
<keyword evidence="20 23" id="KW-0472">Membrane</keyword>
<name>A0A514DAB0_9VIRU</name>
<dbReference type="GO" id="GO:0004197">
    <property type="term" value="F:cysteine-type endopeptidase activity"/>
    <property type="evidence" value="ECO:0007669"/>
    <property type="project" value="InterPro"/>
</dbReference>
<dbReference type="InterPro" id="IPR001676">
    <property type="entry name" value="Picornavirus_capsid"/>
</dbReference>
<feature type="compositionally biased region" description="Basic and acidic residues" evidence="22">
    <location>
        <begin position="616"/>
        <end position="632"/>
    </location>
</feature>
<dbReference type="InterPro" id="IPR014759">
    <property type="entry name" value="Helicase_SF3_ssRNA_vir"/>
</dbReference>
<dbReference type="Pfam" id="PF00680">
    <property type="entry name" value="RdRP_1"/>
    <property type="match status" value="1"/>
</dbReference>
<evidence type="ECO:0000256" key="23">
    <source>
        <dbReference type="SAM" id="Phobius"/>
    </source>
</evidence>
<dbReference type="InterPro" id="IPR043502">
    <property type="entry name" value="DNA/RNA_pol_sf"/>
</dbReference>
<evidence type="ECO:0000256" key="14">
    <source>
        <dbReference type="ARBA" id="ARBA00022806"/>
    </source>
</evidence>
<keyword evidence="14" id="KW-0347">Helicase</keyword>
<dbReference type="GO" id="GO:0003968">
    <property type="term" value="F:RNA-directed RNA polymerase activity"/>
    <property type="evidence" value="ECO:0007669"/>
    <property type="project" value="UniProtKB-KW"/>
</dbReference>
<evidence type="ECO:0000256" key="17">
    <source>
        <dbReference type="ARBA" id="ARBA00022844"/>
    </source>
</evidence>
<evidence type="ECO:0000313" key="26">
    <source>
        <dbReference type="EMBL" id="QDH90548.1"/>
    </source>
</evidence>
<sequence length="2546" mass="289949">MNKMFKAFDIESSIVKIISVLETMISLVCTIWALTRITDGVTQGLIVTSFITAHHFSSRVVESITKMINYFKLVNENAAGTYEPVPKVGKDSDVAKAQGSKGLTPDQDVEMTQGVFAYVAEAVSELTGTAYPKSRINHALQPSVLRDYSVGVRAIKDTVDMMKLFERAFEWFKVEILGLPPSDVEAQELCTELDAFLGRIQEYFSKDMHKLIMNEARLAQEVKRELAIGNSFRQRIIHNKLPATVTSSYFSAMSALSQLHDTVCSKLRLNAGRQRPVGIHFYGDPGQGKSVFAEMITADLYTTLKQVPFKAGDCIHNYESFSEYWEGYTGQFCTFMDDVFQIDDEAVRTKIGSHLISMLNDATMHLTMAALEAKVGTYFTSEFVIITSNSQHIPPNVKIQSDIALTRRIDFNVGVTVRKEYSVLNTYNHKGKNISLVEVDLDKVASIYGEEIVPHIYHFWIDGKRYDYSELKKLILKRHKRYQSSKGSVLKRLEEQSMRKDKLFQDDMTPTTSSASNSDDEIKYMIPKEEQWRVNASEQPFDNDMADFRDPRFHWKWDAKKGVWLKGKEKTLEETHLDKWKRNRYYKNVPDWKKKGHELGFMDYYPDTDEDDEGFPVEKEHKTQAGKENGKDKVNGKKSYKFIVTDDQVVESYCQETPVATSAEEEERLIEMIKKQKEFDITVQKIQNGAPRFGSESDEYDSDDDGMNPWNPWHMIKFTAKSLIYNNGHIWEQRYCHVPTYSKDNDPNLLVEKPEVDKVACCISAMKLICGNTINTIAGAYSVWWNSIPDKTRKIIKMLSIAGAITGVIFTVSSLVQAFRNPPQSQGLPTSGDPNTGVPKMVITKGQVVKKGQKVNAAVHYKAQSQDTNATNIINNVVTPNIVQFRWSDMQNGMTYGLVHALFTHSKSCLSVQHFWANKPVGYDHIKMTTPKGIYYVALENIDWYEAGTDMVIVEFSDKRIENFKDIRKHINTSVDAYLDVTDVCLVKPYENKLMFGRGALRQQGKYTDDDRKETIVLDNYLCVNLSTGGGDCGLPYIINNPKIEKKIIALHVAGANFSAMGHLISNYEPLPDVDYVVQSGGFRLPDGVRIVKEVPADKRVHMAHDTQIMHSCIATGEDKANLKTAPAVLAPFWQDGVKVSPLENTLFKAVKPKKTAEDVPLFMDMMDEIVDAVVDQIPRAVKPRDLSFEEAINGVPEWEHIRGETMSSSGGYRYRTDPIRKKHKGKYGDVYCVHCGKQSLCDCPKMYLKPTREFQRELEECEEMLDRGERPDWKFLYCLKDERRPLHKIHTPRGFSADEHSRQICRKRRLAGFMENMRKNPWSWFSAVGLNPHSRQWKALFERLMRFGSKTKVLAGDFNGWDFSLRLYLAEAVLRVILKYHADHWTEKQVQSFRTLWWTTYDGEYYCFKWIMKFLGGENPSGDIITIDFNNLANVIAHVFCYVMAYQEVFGVRIPCAQYFIDCELSCTGDDHGETHGNDWYTMQLKAKYMDYLGLYYTTVDKKPITDVKWYTPEEFTYLKRRFVRSAGEVYAPLELDVIREIPFWIKKSHFDPRIATTINTAAALREMFHYGRKEFEAFKKEFNKKLRDAECPSLDGYCESYDQLYAKFTNGVGFEEDPHYQAPVQEEEPLYVTESGRKVEKDEDLKNQGTVEPEALNDGYQWFGPEEGYWDPTPLDYVWGITPAMSPHDVARIEEEIKYDTKMWEMKYGQTAEYTFFGWGVQLPRTDQYEDPPAGTEFVAQMEKAEQPDSKVEGTITAYSDIKEVETLPDPGGLIIDNDPYPNQGVTKLLERSYVIGEEDWASTDVKGAKIAEYHFPSALIGKPYMSKILENFSYFKADVKVSIRLNTTTMHQGQLMVCWLRNYHLHTAQFNKIQNMYQASNADCAEISASLGNVIEFTIPYTAPTMWYNFDKSENVGYFGAVFIYVLSPLKMINSSSTQTLHYTVTAQFVNPKVAGLKHVAQMQNEAAQKDADHSLREVSSMTQDAIDLVTASPVGKIAPGARLAMKLAKFASRTKNTSLQSDTKTIGRPIGDTNFVKGVDESQKVSADPENQVTVNNTIFREIEYDILANYKLLPGLVGGFSWDDTKNTGDRLFYFPVYPKYCVTDTRSYNSKNVTVGWQSHVGNMCTLFKYWNGGLKYSFRFVTSKFTTSRIRIVYTDAPPATTDEDGGNVISEIVDIVGDTVYNITVPYFKDRPYLYTSYPGATTDSTNRFFNGYLSFYLVNTVTSGSSVADTAIDCNIWMSGAEDFQVYKLTCSMINGTTDAVNKPMWMGLVPGISTDEVKDQAPEFFAQSDVPNHFLREVFEKPFKSIIPAKNVFVEGFCMGETIARWSEIITRFNTYTSERVDTKLLKFTISMWQTYQLNTTSIAMIPSGSVNDGVLALVLGTFKFYRGSWRIKLIPRFNTSGNTIRAMIGDDTDPAIGSSALWNFNGMIYGDTVVKAPLEFQIPYYSANLMCDTHGFNILDTSLRYGNVDSRNYSYRIFANNDETTTILQAAGDDFTLGCVMPPFGQVVSIVTPPEHKTRDRNNNRESPSPRVKDF</sequence>
<comment type="subcellular location">
    <subcellularLocation>
        <location evidence="1">Host cytoplasm</location>
    </subcellularLocation>
    <subcellularLocation>
        <location evidence="3">Host membrane</location>
    </subcellularLocation>
    <subcellularLocation>
        <location evidence="2">Virion</location>
    </subcellularLocation>
</comment>
<evidence type="ECO:0000256" key="3">
    <source>
        <dbReference type="ARBA" id="ARBA00004551"/>
    </source>
</evidence>
<keyword evidence="7" id="KW-0597">Phosphoprotein</keyword>
<dbReference type="SUPFAM" id="SSF56672">
    <property type="entry name" value="DNA/RNA polymerases"/>
    <property type="match status" value="1"/>
</dbReference>
<feature type="domain" description="SF3 helicase" evidence="24">
    <location>
        <begin position="256"/>
        <end position="430"/>
    </location>
</feature>
<evidence type="ECO:0000256" key="4">
    <source>
        <dbReference type="ARBA" id="ARBA00020107"/>
    </source>
</evidence>
<evidence type="ECO:0000259" key="24">
    <source>
        <dbReference type="PROSITE" id="PS51218"/>
    </source>
</evidence>
<keyword evidence="18" id="KW-1043">Host membrane</keyword>
<dbReference type="Gene3D" id="3.30.70.270">
    <property type="match status" value="1"/>
</dbReference>
<evidence type="ECO:0000256" key="8">
    <source>
        <dbReference type="ARBA" id="ARBA00022561"/>
    </source>
</evidence>
<dbReference type="InterPro" id="IPR009003">
    <property type="entry name" value="Peptidase_S1_PA"/>
</dbReference>
<dbReference type="CDD" id="cd23169">
    <property type="entry name" value="ps-ssRNAv-Picornavirales"/>
    <property type="match status" value="1"/>
</dbReference>
<dbReference type="InterPro" id="IPR000199">
    <property type="entry name" value="Peptidase_C3A/C3B_picornavir"/>
</dbReference>
<dbReference type="Pfam" id="PF00910">
    <property type="entry name" value="RNA_helicase"/>
    <property type="match status" value="1"/>
</dbReference>
<evidence type="ECO:0000256" key="22">
    <source>
        <dbReference type="SAM" id="MobiDB-lite"/>
    </source>
</evidence>
<keyword evidence="5 26" id="KW-0696">RNA-directed RNA polymerase</keyword>
<dbReference type="InterPro" id="IPR004004">
    <property type="entry name" value="Helic/Pol/Pept_Calicivir-typ"/>
</dbReference>
<dbReference type="Gene3D" id="1.20.960.20">
    <property type="match status" value="1"/>
</dbReference>
<dbReference type="GO" id="GO:0005198">
    <property type="term" value="F:structural molecule activity"/>
    <property type="evidence" value="ECO:0007669"/>
    <property type="project" value="InterPro"/>
</dbReference>
<dbReference type="SUPFAM" id="SSF50494">
    <property type="entry name" value="Trypsin-like serine proteases"/>
    <property type="match status" value="1"/>
</dbReference>
<organism evidence="26">
    <name type="scientific">Picornavirales sp</name>
    <dbReference type="NCBI Taxonomy" id="1955153"/>
    <lineage>
        <taxon>Viruses</taxon>
        <taxon>Riboviria</taxon>
        <taxon>Orthornavirae</taxon>
        <taxon>Pisuviricota</taxon>
        <taxon>Pisoniviricetes</taxon>
        <taxon>Picornavirales</taxon>
    </lineage>
</organism>
<feature type="transmembrane region" description="Helical" evidence="23">
    <location>
        <begin position="12"/>
        <end position="34"/>
    </location>
</feature>
<dbReference type="InterPro" id="IPR000605">
    <property type="entry name" value="Helicase_SF3_ssDNA/RNA_vir"/>
</dbReference>
<dbReference type="InterPro" id="IPR027417">
    <property type="entry name" value="P-loop_NTPase"/>
</dbReference>
<dbReference type="InterPro" id="IPR043504">
    <property type="entry name" value="Peptidase_S1_PA_chymotrypsin"/>
</dbReference>
<reference evidence="26" key="1">
    <citation type="submission" date="2019-05" db="EMBL/GenBank/DDBJ databases">
        <title>Metatranscriptomic reconstruction reveals RNA viruses with the potential to shape carbon cycling in soil.</title>
        <authorList>
            <person name="Starr E.P."/>
            <person name="Nuccio E."/>
            <person name="Pett-Ridge J."/>
            <person name="Banfield J.F."/>
            <person name="Firestone M.K."/>
        </authorList>
    </citation>
    <scope>NUCLEOTIDE SEQUENCE</scope>
    <source>
        <strain evidence="26">H4_Bulk_Litter_22_scaffold_6</strain>
    </source>
</reference>
<gene>
    <name evidence="26" type="ORF">H4BulkLitter226_000002</name>
</gene>
<evidence type="ECO:0000256" key="16">
    <source>
        <dbReference type="ARBA" id="ARBA00022840"/>
    </source>
</evidence>
<keyword evidence="19" id="KW-0693">Viral RNA replication</keyword>
<proteinExistence type="predicted"/>
<keyword evidence="16" id="KW-0067">ATP-binding</keyword>
<dbReference type="Gene3D" id="2.40.10.10">
    <property type="entry name" value="Trypsin-like serine proteases"/>
    <property type="match status" value="1"/>
</dbReference>
<evidence type="ECO:0000256" key="2">
    <source>
        <dbReference type="ARBA" id="ARBA00004328"/>
    </source>
</evidence>
<dbReference type="GO" id="GO:0019028">
    <property type="term" value="C:viral capsid"/>
    <property type="evidence" value="ECO:0007669"/>
    <property type="project" value="UniProtKB-KW"/>
</dbReference>
<dbReference type="EMBL" id="MN035612">
    <property type="protein sequence ID" value="QDH90548.1"/>
    <property type="molecule type" value="Genomic_RNA"/>
</dbReference>
<dbReference type="Pfam" id="PF00073">
    <property type="entry name" value="Rhv"/>
    <property type="match status" value="1"/>
</dbReference>
<keyword evidence="12" id="KW-0547">Nucleotide-binding</keyword>
<dbReference type="CDD" id="cd00205">
    <property type="entry name" value="rhv_like"/>
    <property type="match status" value="2"/>
</dbReference>
<evidence type="ECO:0000256" key="13">
    <source>
        <dbReference type="ARBA" id="ARBA00022801"/>
    </source>
</evidence>
<accession>A0A514DAB0</accession>
<keyword evidence="9" id="KW-0645">Protease</keyword>
<dbReference type="InterPro" id="IPR044067">
    <property type="entry name" value="PCV_3C_PRO"/>
</dbReference>
<evidence type="ECO:0000256" key="15">
    <source>
        <dbReference type="ARBA" id="ARBA00022807"/>
    </source>
</evidence>
<evidence type="ECO:0000256" key="21">
    <source>
        <dbReference type="ARBA" id="ARBA00023200"/>
    </source>
</evidence>
<dbReference type="PROSITE" id="PS51218">
    <property type="entry name" value="SF3_HELICASE_2"/>
    <property type="match status" value="1"/>
</dbReference>
<dbReference type="GO" id="GO:0003723">
    <property type="term" value="F:RNA binding"/>
    <property type="evidence" value="ECO:0007669"/>
    <property type="project" value="InterPro"/>
</dbReference>
<keyword evidence="23" id="KW-0812">Transmembrane</keyword>
<evidence type="ECO:0000256" key="10">
    <source>
        <dbReference type="ARBA" id="ARBA00022679"/>
    </source>
</evidence>
<protein>
    <recommendedName>
        <fullName evidence="4">Genome polyprotein</fullName>
    </recommendedName>
</protein>
<evidence type="ECO:0000256" key="5">
    <source>
        <dbReference type="ARBA" id="ARBA00022484"/>
    </source>
</evidence>
<dbReference type="Gene3D" id="2.60.120.20">
    <property type="match status" value="3"/>
</dbReference>
<evidence type="ECO:0000256" key="6">
    <source>
        <dbReference type="ARBA" id="ARBA00022520"/>
    </source>
</evidence>
<keyword evidence="23" id="KW-1133">Transmembrane helix</keyword>
<feature type="domain" description="Peptidase C3" evidence="25">
    <location>
        <begin position="868"/>
        <end position="1074"/>
    </location>
</feature>
<dbReference type="GO" id="GO:0003724">
    <property type="term" value="F:RNA helicase activity"/>
    <property type="evidence" value="ECO:0007669"/>
    <property type="project" value="InterPro"/>
</dbReference>
<evidence type="ECO:0000256" key="9">
    <source>
        <dbReference type="ARBA" id="ARBA00022670"/>
    </source>
</evidence>
<evidence type="ECO:0000256" key="20">
    <source>
        <dbReference type="ARBA" id="ARBA00023136"/>
    </source>
</evidence>
<keyword evidence="10" id="KW-0808">Transferase</keyword>
<evidence type="ECO:0000256" key="12">
    <source>
        <dbReference type="ARBA" id="ARBA00022741"/>
    </source>
</evidence>
<dbReference type="Pfam" id="PF00548">
    <property type="entry name" value="Peptidase_C3"/>
    <property type="match status" value="1"/>
</dbReference>
<keyword evidence="13" id="KW-0378">Hydrolase</keyword>
<evidence type="ECO:0000256" key="19">
    <source>
        <dbReference type="ARBA" id="ARBA00022953"/>
    </source>
</evidence>
<feature type="region of interest" description="Disordered" evidence="22">
    <location>
        <begin position="2524"/>
        <end position="2546"/>
    </location>
</feature>
<keyword evidence="15" id="KW-0788">Thiol protease</keyword>
<evidence type="ECO:0000256" key="11">
    <source>
        <dbReference type="ARBA" id="ARBA00022695"/>
    </source>
</evidence>
<dbReference type="GO" id="GO:0033644">
    <property type="term" value="C:host cell membrane"/>
    <property type="evidence" value="ECO:0007669"/>
    <property type="project" value="UniProtKB-SubCell"/>
</dbReference>
<keyword evidence="8" id="KW-0167">Capsid protein</keyword>
<evidence type="ECO:0000256" key="1">
    <source>
        <dbReference type="ARBA" id="ARBA00004192"/>
    </source>
</evidence>
<feature type="compositionally biased region" description="Basic and acidic residues" evidence="22">
    <location>
        <begin position="2525"/>
        <end position="2535"/>
    </location>
</feature>
<evidence type="ECO:0000259" key="25">
    <source>
        <dbReference type="PROSITE" id="PS51874"/>
    </source>
</evidence>